<evidence type="ECO:0000313" key="14">
    <source>
        <dbReference type="Proteomes" id="UP001642483"/>
    </source>
</evidence>
<feature type="transmembrane region" description="Helical" evidence="12">
    <location>
        <begin position="195"/>
        <end position="222"/>
    </location>
</feature>
<gene>
    <name evidence="13" type="ORF">CVLEPA_LOCUS28114</name>
</gene>
<dbReference type="InterPro" id="IPR001734">
    <property type="entry name" value="Na/solute_symporter"/>
</dbReference>
<evidence type="ECO:0000256" key="6">
    <source>
        <dbReference type="ARBA" id="ARBA00022989"/>
    </source>
</evidence>
<comment type="caution">
    <text evidence="13">The sequence shown here is derived from an EMBL/GenBank/DDBJ whole genome shotgun (WGS) entry which is preliminary data.</text>
</comment>
<accession>A0ABP0GVG6</accession>
<evidence type="ECO:0000256" key="7">
    <source>
        <dbReference type="ARBA" id="ARBA00023053"/>
    </source>
</evidence>
<feature type="transmembrane region" description="Helical" evidence="12">
    <location>
        <begin position="416"/>
        <end position="438"/>
    </location>
</feature>
<dbReference type="Gene3D" id="1.20.1730.10">
    <property type="entry name" value="Sodium/glucose cotransporter"/>
    <property type="match status" value="1"/>
</dbReference>
<evidence type="ECO:0000256" key="2">
    <source>
        <dbReference type="ARBA" id="ARBA00006434"/>
    </source>
</evidence>
<dbReference type="PANTHER" id="PTHR42985">
    <property type="entry name" value="SODIUM-COUPLED MONOCARBOXYLATE TRANSPORTER"/>
    <property type="match status" value="1"/>
</dbReference>
<keyword evidence="4" id="KW-1003">Cell membrane</keyword>
<protein>
    <submittedName>
        <fullName evidence="13">Uncharacterized protein</fullName>
    </submittedName>
</protein>
<evidence type="ECO:0000313" key="13">
    <source>
        <dbReference type="EMBL" id="CAK8694774.1"/>
    </source>
</evidence>
<evidence type="ECO:0000256" key="4">
    <source>
        <dbReference type="ARBA" id="ARBA00022475"/>
    </source>
</evidence>
<evidence type="ECO:0000256" key="5">
    <source>
        <dbReference type="ARBA" id="ARBA00022692"/>
    </source>
</evidence>
<feature type="transmembrane region" description="Helical" evidence="12">
    <location>
        <begin position="161"/>
        <end position="183"/>
    </location>
</feature>
<keyword evidence="9 12" id="KW-0472">Membrane</keyword>
<evidence type="ECO:0000256" key="3">
    <source>
        <dbReference type="ARBA" id="ARBA00022448"/>
    </source>
</evidence>
<dbReference type="Proteomes" id="UP001642483">
    <property type="component" value="Unassembled WGS sequence"/>
</dbReference>
<feature type="transmembrane region" description="Helical" evidence="12">
    <location>
        <begin position="384"/>
        <end position="404"/>
    </location>
</feature>
<feature type="transmembrane region" description="Helical" evidence="12">
    <location>
        <begin position="242"/>
        <end position="264"/>
    </location>
</feature>
<dbReference type="InterPro" id="IPR051163">
    <property type="entry name" value="Sodium:Solute_Symporter_SSF"/>
</dbReference>
<dbReference type="InterPro" id="IPR038377">
    <property type="entry name" value="Na/Glc_symporter_sf"/>
</dbReference>
<keyword evidence="5 12" id="KW-0812">Transmembrane</keyword>
<name>A0ABP0GVG6_CLALP</name>
<feature type="transmembrane region" description="Helical" evidence="12">
    <location>
        <begin position="81"/>
        <end position="105"/>
    </location>
</feature>
<evidence type="ECO:0000256" key="1">
    <source>
        <dbReference type="ARBA" id="ARBA00004651"/>
    </source>
</evidence>
<feature type="transmembrane region" description="Helical" evidence="12">
    <location>
        <begin position="341"/>
        <end position="364"/>
    </location>
</feature>
<feature type="transmembrane region" description="Helical" evidence="12">
    <location>
        <begin position="56"/>
        <end position="75"/>
    </location>
</feature>
<feature type="transmembrane region" description="Helical" evidence="12">
    <location>
        <begin position="285"/>
        <end position="306"/>
    </location>
</feature>
<keyword evidence="10" id="KW-0739">Sodium transport</keyword>
<sequence length="443" mass="48334">MTEANSNNINGFSTSDFIVFLASLLLCVAIGGFYAYKDRKKKVDNYYFGGKKISPIPLGISMSVTFISAVTVLGYPTESYVYGIISLWYAFTLVIPNIIACLYYIPLIHRLQVTTIYEYLELRFDVKLRKLQSAIEIFNQTTYMGLTVYLPALALNAVTPLALTWTIILTSGICTFYTAFGGMKAVVWVDTIQAGIMLAGVLAVLIRTTMIVGGFNNVWVALEESGRDNFWDFNPDPTLRSTGWTILVGVSVTQSILCCCNQSICQRYLSCRTERDAKLAAVISLVPKIVISSLCTISGCVAYTYFKGCDPIKAKNVSKPDQLMPYLVLQVFRDMPGMTGFFVAAIFSGTLSTVSSGINALSSLLLEDFLVPIKPQLSQTAQMVISKVTALILGTLVTAVAYLASALGGNLVSVVLIFRGLFGGPVLATFTLGMFFPWTNAKA</sequence>
<proteinExistence type="inferred from homology"/>
<dbReference type="PANTHER" id="PTHR42985:SF45">
    <property type="entry name" value="SODIUM_IODIDE COTRANSPORTER-LIKE"/>
    <property type="match status" value="1"/>
</dbReference>
<dbReference type="Pfam" id="PF00474">
    <property type="entry name" value="SSF"/>
    <property type="match status" value="1"/>
</dbReference>
<evidence type="ECO:0000256" key="12">
    <source>
        <dbReference type="SAM" id="Phobius"/>
    </source>
</evidence>
<evidence type="ECO:0000256" key="8">
    <source>
        <dbReference type="ARBA" id="ARBA00023065"/>
    </source>
</evidence>
<feature type="transmembrane region" description="Helical" evidence="12">
    <location>
        <begin position="17"/>
        <end position="36"/>
    </location>
</feature>
<keyword evidence="7" id="KW-0915">Sodium</keyword>
<organism evidence="13 14">
    <name type="scientific">Clavelina lepadiformis</name>
    <name type="common">Light-bulb sea squirt</name>
    <name type="synonym">Ascidia lepadiformis</name>
    <dbReference type="NCBI Taxonomy" id="159417"/>
    <lineage>
        <taxon>Eukaryota</taxon>
        <taxon>Metazoa</taxon>
        <taxon>Chordata</taxon>
        <taxon>Tunicata</taxon>
        <taxon>Ascidiacea</taxon>
        <taxon>Aplousobranchia</taxon>
        <taxon>Clavelinidae</taxon>
        <taxon>Clavelina</taxon>
    </lineage>
</organism>
<keyword evidence="14" id="KW-1185">Reference proteome</keyword>
<dbReference type="NCBIfam" id="TIGR00813">
    <property type="entry name" value="sss"/>
    <property type="match status" value="1"/>
</dbReference>
<dbReference type="PROSITE" id="PS50283">
    <property type="entry name" value="NA_SOLUT_SYMP_3"/>
    <property type="match status" value="1"/>
</dbReference>
<evidence type="ECO:0000256" key="9">
    <source>
        <dbReference type="ARBA" id="ARBA00023136"/>
    </source>
</evidence>
<feature type="transmembrane region" description="Helical" evidence="12">
    <location>
        <begin position="137"/>
        <end position="155"/>
    </location>
</feature>
<comment type="subcellular location">
    <subcellularLocation>
        <location evidence="1">Cell membrane</location>
        <topology evidence="1">Multi-pass membrane protein</topology>
    </subcellularLocation>
</comment>
<reference evidence="13 14" key="1">
    <citation type="submission" date="2024-02" db="EMBL/GenBank/DDBJ databases">
        <authorList>
            <person name="Daric V."/>
            <person name="Darras S."/>
        </authorList>
    </citation>
    <scope>NUCLEOTIDE SEQUENCE [LARGE SCALE GENOMIC DNA]</scope>
</reference>
<keyword evidence="3" id="KW-0813">Transport</keyword>
<dbReference type="EMBL" id="CAWYQH010000141">
    <property type="protein sequence ID" value="CAK8694774.1"/>
    <property type="molecule type" value="Genomic_DNA"/>
</dbReference>
<evidence type="ECO:0000256" key="10">
    <source>
        <dbReference type="ARBA" id="ARBA00023201"/>
    </source>
</evidence>
<keyword evidence="8" id="KW-0406">Ion transport</keyword>
<evidence type="ECO:0000256" key="11">
    <source>
        <dbReference type="RuleBase" id="RU362091"/>
    </source>
</evidence>
<comment type="similarity">
    <text evidence="2 11">Belongs to the sodium:solute symporter (SSF) (TC 2.A.21) family.</text>
</comment>
<keyword evidence="6 12" id="KW-1133">Transmembrane helix</keyword>